<dbReference type="InterPro" id="IPR006020">
    <property type="entry name" value="PTB/PI_dom"/>
</dbReference>
<organism evidence="8 9">
    <name type="scientific">Branchiostoma belcheri</name>
    <name type="common">Amphioxus</name>
    <dbReference type="NCBI Taxonomy" id="7741"/>
    <lineage>
        <taxon>Eukaryota</taxon>
        <taxon>Metazoa</taxon>
        <taxon>Chordata</taxon>
        <taxon>Cephalochordata</taxon>
        <taxon>Leptocardii</taxon>
        <taxon>Amphioxiformes</taxon>
        <taxon>Branchiostomatidae</taxon>
        <taxon>Branchiostoma</taxon>
    </lineage>
</organism>
<dbReference type="PANTHER" id="PTHR11232">
    <property type="entry name" value="PHOSPHOTYROSINE INTERACTION DOMAIN-CONTAINING FAMILY MEMBER"/>
    <property type="match status" value="1"/>
</dbReference>
<dbReference type="KEGG" id="bbel:109484485"/>
<dbReference type="OrthoDB" id="10030336at2759"/>
<dbReference type="SMART" id="SM00462">
    <property type="entry name" value="PTB"/>
    <property type="match status" value="1"/>
</dbReference>
<name>A0A6P5A1W7_BRABE</name>
<dbReference type="CDD" id="cd01270">
    <property type="entry name" value="PTB_CAPON-like"/>
    <property type="match status" value="1"/>
</dbReference>
<evidence type="ECO:0000256" key="3">
    <source>
        <dbReference type="ARBA" id="ARBA00067706"/>
    </source>
</evidence>
<dbReference type="PROSITE" id="PS01179">
    <property type="entry name" value="PID"/>
    <property type="match status" value="1"/>
</dbReference>
<keyword evidence="8" id="KW-1185">Reference proteome</keyword>
<dbReference type="InterPro" id="IPR051133">
    <property type="entry name" value="Adapter_Engulfment-Domain"/>
</dbReference>
<feature type="region of interest" description="Disordered" evidence="6">
    <location>
        <begin position="363"/>
        <end position="418"/>
    </location>
</feature>
<keyword evidence="1" id="KW-0175">Coiled coil</keyword>
<dbReference type="SMART" id="SM01114">
    <property type="entry name" value="CXC"/>
    <property type="match status" value="1"/>
</dbReference>
<feature type="compositionally biased region" description="Acidic residues" evidence="6">
    <location>
        <begin position="813"/>
        <end position="822"/>
    </location>
</feature>
<dbReference type="FunFam" id="2.30.29.30:FF:000124">
    <property type="entry name" value="carboxyl-terminal PDZ ligand of neuronal nitric oxide synthase protein-like"/>
    <property type="match status" value="1"/>
</dbReference>
<feature type="compositionally biased region" description="Basic residues" evidence="6">
    <location>
        <begin position="22"/>
        <end position="32"/>
    </location>
</feature>
<evidence type="ECO:0000256" key="4">
    <source>
        <dbReference type="ARBA" id="ARBA00075003"/>
    </source>
</evidence>
<dbReference type="PANTHER" id="PTHR11232:SF17">
    <property type="entry name" value="CAPON-LIKE PROTEIN"/>
    <property type="match status" value="1"/>
</dbReference>
<evidence type="ECO:0000256" key="5">
    <source>
        <dbReference type="ARBA" id="ARBA00075107"/>
    </source>
</evidence>
<dbReference type="Proteomes" id="UP000515135">
    <property type="component" value="Unplaced"/>
</dbReference>
<protein>
    <recommendedName>
        <fullName evidence="3">Carboxyl-terminal PDZ ligand of neuronal nitric oxide synthase protein</fullName>
    </recommendedName>
    <alternativeName>
        <fullName evidence="5">C-terminal PDZ ligand of neuronal nitric oxide synthase protein</fullName>
    </alternativeName>
    <alternativeName>
        <fullName evidence="4">Nitric oxide synthase 1 adaptor protein</fullName>
    </alternativeName>
</protein>
<feature type="compositionally biased region" description="Polar residues" evidence="6">
    <location>
        <begin position="784"/>
        <end position="796"/>
    </location>
</feature>
<feature type="domain" description="PID" evidence="7">
    <location>
        <begin position="218"/>
        <end position="354"/>
    </location>
</feature>
<dbReference type="GeneID" id="109484485"/>
<gene>
    <name evidence="9" type="primary">LOC109484485</name>
</gene>
<feature type="compositionally biased region" description="Low complexity" evidence="6">
    <location>
        <begin position="740"/>
        <end position="783"/>
    </location>
</feature>
<dbReference type="GO" id="GO:0050998">
    <property type="term" value="F:nitric-oxide synthase binding"/>
    <property type="evidence" value="ECO:0007669"/>
    <property type="project" value="TreeGrafter"/>
</dbReference>
<dbReference type="AlphaFoldDB" id="A0A6P5A1W7"/>
<feature type="region of interest" description="Disordered" evidence="6">
    <location>
        <begin position="644"/>
        <end position="853"/>
    </location>
</feature>
<dbReference type="Pfam" id="PF00640">
    <property type="entry name" value="PID"/>
    <property type="match status" value="1"/>
</dbReference>
<feature type="compositionally biased region" description="Acidic residues" evidence="6">
    <location>
        <begin position="391"/>
        <end position="408"/>
    </location>
</feature>
<feature type="compositionally biased region" description="Basic and acidic residues" evidence="6">
    <location>
        <begin position="371"/>
        <end position="385"/>
    </location>
</feature>
<evidence type="ECO:0000313" key="8">
    <source>
        <dbReference type="Proteomes" id="UP000515135"/>
    </source>
</evidence>
<evidence type="ECO:0000313" key="9">
    <source>
        <dbReference type="RefSeq" id="XP_019643313.1"/>
    </source>
</evidence>
<sequence length="853" mass="94070">MPASKKRAALDTEPDTVNKAPTKPKPKRKKPSPPKVPKCGCRADCRTRKCACGKRGEACGEACKCSDCANPFKIFKEYDIDLGSAALDECLMDNIYKVKDLRGRLEQTYELECCEESVQLKDMVPGVAHCPGEECGYEWQYSWCWNSFVDYENRPRYHCEKCHGCGDYRSDHCEILKGGKEGKRPEIAMPSKKKDYDLVEDGYDSRIPLHNEEAFQHGIIFQAKYIGTLDVPRPSSRVEIVAAMRRIRYEFKAKAIKKKKVNITISVDGVKCALRKKKKKKQWTWDESKLLLMSHPIYRIFYVSHDSQDLKIFSYICRDGPNNVFKCNVFKANKKSQAMRIVRTIGQAFEVCHKLSLLHAAAQGDGQADGESDKAEEHSPGHRTVDGSNAVDEDEHVGETDIDAEEIPTTDYATPASRGVTDLDKHFEARKVCGEEGATLSSPLHTPYMTLPQGAGDSQASSTPLSMHHQVQLLQQQLQQQQQQTQVAIAQVHLLKDQLAAETAARIEAQARTHQLLLQNRDLLQHVGTLVANVQELETQLTGQSYSETIPPLSNPHPSNIPPLPDTNTPAPGVVILPEFQDVEDAQQGGISSHVPGMFENTSLGIQPLVKEHASKELLCDGDSSHVPSSPVKGGAKDESSFLLDLDSDSGINGNTSEVESDRKELSNESISKPRPEPKKTVLHTSAGPDGKVKVLVPLPQEGSIDGSQEFNITPKIDPPPKSKRSRNSLKTTQDLMVPEGELAAEQQGAESAEANGSESESAISPSESSGFGSSQSKSPSFENDGNLNDLNSSPRKGQKLGLNEMKLHISFSDDENTELSEDSGVPRDRDSGGFRQTQTMESLGFEDFDPFN</sequence>
<dbReference type="Gene3D" id="2.30.29.30">
    <property type="entry name" value="Pleckstrin-homology domain (PH domain)/Phosphotyrosine-binding domain (PTB)"/>
    <property type="match status" value="1"/>
</dbReference>
<dbReference type="RefSeq" id="XP_019643313.1">
    <property type="nucleotide sequence ID" value="XM_019787754.1"/>
</dbReference>
<reference evidence="9" key="1">
    <citation type="submission" date="2025-08" db="UniProtKB">
        <authorList>
            <consortium name="RefSeq"/>
        </authorList>
    </citation>
    <scope>IDENTIFICATION</scope>
    <source>
        <tissue evidence="9">Gonad</tissue>
    </source>
</reference>
<evidence type="ECO:0000256" key="6">
    <source>
        <dbReference type="SAM" id="MobiDB-lite"/>
    </source>
</evidence>
<evidence type="ECO:0000256" key="1">
    <source>
        <dbReference type="ARBA" id="ARBA00023054"/>
    </source>
</evidence>
<feature type="compositionally biased region" description="Basic and acidic residues" evidence="6">
    <location>
        <begin position="660"/>
        <end position="680"/>
    </location>
</feature>
<dbReference type="InterPro" id="IPR011993">
    <property type="entry name" value="PH-like_dom_sf"/>
</dbReference>
<comment type="function">
    <text evidence="2">Adapter protein involved in neuronal nitric-oxide (NO) synthesis regulation via its association with nNOS/NOS1. The complex formed with NOS1 and synapsins is necessary for specific NO and synapsin functions at a presynaptic level. Mediates an indirect interaction between NOS1 and RASD1 leading to enhance the ability of NOS1 to activate RASD1. Competes with DLG4 for interaction with NOS1, possibly affecting NOS1 activity by regulating the interaction between NOS1 and DLG4. In kidney podocytes, plays a role in podosomes and filopodia formation through CDC42 activation.</text>
</comment>
<feature type="region of interest" description="Disordered" evidence="6">
    <location>
        <begin position="1"/>
        <end position="39"/>
    </location>
</feature>
<accession>A0A6P5A1W7</accession>
<evidence type="ECO:0000256" key="2">
    <source>
        <dbReference type="ARBA" id="ARBA00054402"/>
    </source>
</evidence>
<dbReference type="InterPro" id="IPR033467">
    <property type="entry name" value="Tesmin/TSO1-like_CXC"/>
</dbReference>
<dbReference type="SUPFAM" id="SSF50729">
    <property type="entry name" value="PH domain-like"/>
    <property type="match status" value="1"/>
</dbReference>
<evidence type="ECO:0000259" key="7">
    <source>
        <dbReference type="PROSITE" id="PS01179"/>
    </source>
</evidence>
<proteinExistence type="predicted"/>